<sequence length="202" mass="23169">MKVRAEMNIIDKGSLVAAGDVFLEEKIVIHQVKLIATKNKETGNDMWVVVMPDKKKGDSWDKVVYIKDRDVYKEIESAVIQSVEHALKKDMGEYRLDVSIRLFDKGDTKAYATITFNDAVEIHGIRLYEREGQLKVAYPYEKRDETYQNLAGPATLYVKSFMEEDIKEAYEKKIKEIGGQSQVPDEIPPEFLAGSPFEERSR</sequence>
<dbReference type="AlphaFoldDB" id="A0A6L5X3Q2"/>
<dbReference type="Proteomes" id="UP000481852">
    <property type="component" value="Unassembled WGS sequence"/>
</dbReference>
<organism evidence="2 3">
    <name type="scientific">Porcincola intestinalis</name>
    <dbReference type="NCBI Taxonomy" id="2606632"/>
    <lineage>
        <taxon>Bacteria</taxon>
        <taxon>Bacillati</taxon>
        <taxon>Bacillota</taxon>
        <taxon>Clostridia</taxon>
        <taxon>Lachnospirales</taxon>
        <taxon>Lachnospiraceae</taxon>
        <taxon>Porcincola</taxon>
    </lineage>
</organism>
<accession>A0A6L5X3Q2</accession>
<dbReference type="RefSeq" id="WP_154522900.1">
    <property type="nucleotide sequence ID" value="NZ_VULZ01000002.1"/>
</dbReference>
<gene>
    <name evidence="2" type="ORF">FYJ35_02925</name>
</gene>
<protein>
    <submittedName>
        <fullName evidence="2">Uncharacterized protein</fullName>
    </submittedName>
</protein>
<keyword evidence="3" id="KW-1185">Reference proteome</keyword>
<feature type="region of interest" description="Disordered" evidence="1">
    <location>
        <begin position="179"/>
        <end position="202"/>
    </location>
</feature>
<dbReference type="InterPro" id="IPR036751">
    <property type="entry name" value="SpoVG_sf"/>
</dbReference>
<dbReference type="SUPFAM" id="SSF160537">
    <property type="entry name" value="SpoVG-like"/>
    <property type="match status" value="2"/>
</dbReference>
<evidence type="ECO:0000313" key="2">
    <source>
        <dbReference type="EMBL" id="MSS14003.1"/>
    </source>
</evidence>
<dbReference type="EMBL" id="VULZ01000002">
    <property type="protein sequence ID" value="MSS14003.1"/>
    <property type="molecule type" value="Genomic_DNA"/>
</dbReference>
<name>A0A6L5X3Q2_9FIRM</name>
<evidence type="ECO:0000256" key="1">
    <source>
        <dbReference type="SAM" id="MobiDB-lite"/>
    </source>
</evidence>
<dbReference type="Gene3D" id="3.30.1120.40">
    <property type="entry name" value="Stage V sporulation protein G"/>
    <property type="match status" value="2"/>
</dbReference>
<evidence type="ECO:0000313" key="3">
    <source>
        <dbReference type="Proteomes" id="UP000481852"/>
    </source>
</evidence>
<proteinExistence type="predicted"/>
<dbReference type="Pfam" id="PF04026">
    <property type="entry name" value="SpoVG"/>
    <property type="match status" value="1"/>
</dbReference>
<dbReference type="GO" id="GO:0030435">
    <property type="term" value="P:sporulation resulting in formation of a cellular spore"/>
    <property type="evidence" value="ECO:0007669"/>
    <property type="project" value="InterPro"/>
</dbReference>
<comment type="caution">
    <text evidence="2">The sequence shown here is derived from an EMBL/GenBank/DDBJ whole genome shotgun (WGS) entry which is preliminary data.</text>
</comment>
<reference evidence="2 3" key="1">
    <citation type="submission" date="2019-08" db="EMBL/GenBank/DDBJ databases">
        <title>In-depth cultivation of the pig gut microbiome towards novel bacterial diversity and tailored functional studies.</title>
        <authorList>
            <person name="Wylensek D."/>
            <person name="Hitch T.C.A."/>
            <person name="Clavel T."/>
        </authorList>
    </citation>
    <scope>NUCLEOTIDE SEQUENCE [LARGE SCALE GENOMIC DNA]</scope>
    <source>
        <strain evidence="2 3">Oil+RF-744-WCA-WT-11</strain>
    </source>
</reference>
<dbReference type="InterPro" id="IPR007170">
    <property type="entry name" value="SpoVG"/>
</dbReference>